<dbReference type="GO" id="GO:0005739">
    <property type="term" value="C:mitochondrion"/>
    <property type="evidence" value="ECO:0007669"/>
    <property type="project" value="UniProtKB-SubCell"/>
</dbReference>
<evidence type="ECO:0000259" key="6">
    <source>
        <dbReference type="SMART" id="SM00916"/>
    </source>
</evidence>
<gene>
    <name evidence="7" type="ORF">Tdes44962_MAKER03991</name>
</gene>
<dbReference type="SUPFAM" id="SSF52833">
    <property type="entry name" value="Thioredoxin-like"/>
    <property type="match status" value="1"/>
</dbReference>
<dbReference type="PANTHER" id="PTHR13274:SF2">
    <property type="entry name" value="SMALL RIBOSOMAL SUBUNIT PROTEIN MS25"/>
    <property type="match status" value="1"/>
</dbReference>
<dbReference type="Gene3D" id="3.40.30.10">
    <property type="entry name" value="Glutaredoxin"/>
    <property type="match status" value="1"/>
</dbReference>
<dbReference type="InterPro" id="IPR036249">
    <property type="entry name" value="Thioredoxin-like_sf"/>
</dbReference>
<feature type="region of interest" description="Disordered" evidence="5">
    <location>
        <begin position="192"/>
        <end position="226"/>
    </location>
</feature>
<evidence type="ECO:0000256" key="4">
    <source>
        <dbReference type="ARBA" id="ARBA00023274"/>
    </source>
</evidence>
<dbReference type="InterPro" id="IPR040049">
    <property type="entry name" value="Ribosomal_mS25/mL61"/>
</dbReference>
<comment type="caution">
    <text evidence="7">The sequence shown here is derived from an EMBL/GenBank/DDBJ whole genome shotgun (WGS) entry which is preliminary data.</text>
</comment>
<name>A0A9W7SNU7_9PEZI</name>
<proteinExistence type="predicted"/>
<feature type="domain" description="Ribosomal protein/NADH dehydrogenase" evidence="6">
    <location>
        <begin position="116"/>
        <end position="192"/>
    </location>
</feature>
<keyword evidence="4" id="KW-0687">Ribonucleoprotein</keyword>
<accession>A0A9W7SNU7</accession>
<keyword evidence="3" id="KW-0496">Mitochondrion</keyword>
<keyword evidence="8" id="KW-1185">Reference proteome</keyword>
<feature type="compositionally biased region" description="Basic and acidic residues" evidence="5">
    <location>
        <begin position="196"/>
        <end position="226"/>
    </location>
</feature>
<evidence type="ECO:0000256" key="2">
    <source>
        <dbReference type="ARBA" id="ARBA00022980"/>
    </source>
</evidence>
<dbReference type="GO" id="GO:0003735">
    <property type="term" value="F:structural constituent of ribosome"/>
    <property type="evidence" value="ECO:0007669"/>
    <property type="project" value="InterPro"/>
</dbReference>
<reference evidence="7 8" key="1">
    <citation type="journal article" date="2018" name="IMA Fungus">
        <title>IMA Genome-F 10: Nine draft genome sequences of Claviceps purpurea s.lat., including C. arundinis, C. humidiphila, and C. cf. spartinae, pseudomolecules for the pitch canker pathogen Fusarium circinatum, draft genome of Davidsoniella eucalypti, Grosmannia galeiformis, Quambalaria eucalypti, and Teratosphaeria destructans.</title>
        <authorList>
            <person name="Wingfield B.D."/>
            <person name="Liu M."/>
            <person name="Nguyen H.D."/>
            <person name="Lane F.A."/>
            <person name="Morgan S.W."/>
            <person name="De Vos L."/>
            <person name="Wilken P.M."/>
            <person name="Duong T.A."/>
            <person name="Aylward J."/>
            <person name="Coetzee M.P."/>
            <person name="Dadej K."/>
            <person name="De Beer Z.W."/>
            <person name="Findlay W."/>
            <person name="Havenga M."/>
            <person name="Kolarik M."/>
            <person name="Menzies J.G."/>
            <person name="Naidoo K."/>
            <person name="Pochopski O."/>
            <person name="Shoukouhi P."/>
            <person name="Santana Q.C."/>
            <person name="Seifert K.A."/>
            <person name="Soal N."/>
            <person name="Steenkamp E.T."/>
            <person name="Tatham C.T."/>
            <person name="van der Nest M.A."/>
            <person name="Wingfield M.J."/>
        </authorList>
    </citation>
    <scope>NUCLEOTIDE SEQUENCE [LARGE SCALE GENOMIC DNA]</scope>
    <source>
        <strain evidence="7">CMW44962</strain>
    </source>
</reference>
<dbReference type="PANTHER" id="PTHR13274">
    <property type="entry name" value="MITOCHONDRIAL RIBOSOMAL PROTEIN S25"/>
    <property type="match status" value="1"/>
</dbReference>
<dbReference type="InterPro" id="IPR007741">
    <property type="entry name" value="Ribosomal_mL43/mS25/NADH_DH"/>
</dbReference>
<dbReference type="EMBL" id="RIBY02002078">
    <property type="protein sequence ID" value="KAH9825780.1"/>
    <property type="molecule type" value="Genomic_DNA"/>
</dbReference>
<evidence type="ECO:0000256" key="5">
    <source>
        <dbReference type="SAM" id="MobiDB-lite"/>
    </source>
</evidence>
<evidence type="ECO:0000256" key="1">
    <source>
        <dbReference type="ARBA" id="ARBA00004173"/>
    </source>
</evidence>
<keyword evidence="2 7" id="KW-0689">Ribosomal protein</keyword>
<dbReference type="Proteomes" id="UP001138500">
    <property type="component" value="Unassembled WGS sequence"/>
</dbReference>
<dbReference type="SMART" id="SM00916">
    <property type="entry name" value="L51_S25_CI-B8"/>
    <property type="match status" value="1"/>
</dbReference>
<reference evidence="7 8" key="2">
    <citation type="journal article" date="2021" name="Curr. Genet.">
        <title>Genetic response to nitrogen starvation in the aggressive Eucalyptus foliar pathogen Teratosphaeria destructans.</title>
        <authorList>
            <person name="Havenga M."/>
            <person name="Wingfield B.D."/>
            <person name="Wingfield M.J."/>
            <person name="Dreyer L.L."/>
            <person name="Roets F."/>
            <person name="Aylward J."/>
        </authorList>
    </citation>
    <scope>NUCLEOTIDE SEQUENCE [LARGE SCALE GENOMIC DNA]</scope>
    <source>
        <strain evidence="7">CMW44962</strain>
    </source>
</reference>
<evidence type="ECO:0000256" key="3">
    <source>
        <dbReference type="ARBA" id="ARBA00023128"/>
    </source>
</evidence>
<comment type="subcellular location">
    <subcellularLocation>
        <location evidence="1">Mitochondrion</location>
    </subcellularLocation>
</comment>
<sequence length="246" mass="28428">MERGIEVEKARWQWHSAERGRGLNSAAIMWVVGALMAVEVQCWMRKLGGPQPPTPRHWTPINLYHSNHFHDTTDAMVSIAQRMRKLQTRLLAIRLGPGALHLPTDVQRLHLRFARHIEGGHMGPKKFWRHELVRLQYHNPSIPMTVDRTAASTDPATLSIHYSPDDRVQTIDMKDRSNSEILERLQQITKATPVEPTERDREELRVLEEQRQRSERDSKLSQEVRARVKREAQLLEQARGDVGMAA</sequence>
<dbReference type="GO" id="GO:0005840">
    <property type="term" value="C:ribosome"/>
    <property type="evidence" value="ECO:0007669"/>
    <property type="project" value="UniProtKB-KW"/>
</dbReference>
<protein>
    <submittedName>
        <fullName evidence="7">54S ribosomal protein MRP49, mitochondrial</fullName>
    </submittedName>
</protein>
<organism evidence="7 8">
    <name type="scientific">Teratosphaeria destructans</name>
    <dbReference type="NCBI Taxonomy" id="418781"/>
    <lineage>
        <taxon>Eukaryota</taxon>
        <taxon>Fungi</taxon>
        <taxon>Dikarya</taxon>
        <taxon>Ascomycota</taxon>
        <taxon>Pezizomycotina</taxon>
        <taxon>Dothideomycetes</taxon>
        <taxon>Dothideomycetidae</taxon>
        <taxon>Mycosphaerellales</taxon>
        <taxon>Teratosphaeriaceae</taxon>
        <taxon>Teratosphaeria</taxon>
    </lineage>
</organism>
<dbReference type="GO" id="GO:1990904">
    <property type="term" value="C:ribonucleoprotein complex"/>
    <property type="evidence" value="ECO:0007669"/>
    <property type="project" value="UniProtKB-KW"/>
</dbReference>
<evidence type="ECO:0000313" key="8">
    <source>
        <dbReference type="Proteomes" id="UP001138500"/>
    </source>
</evidence>
<dbReference type="AlphaFoldDB" id="A0A9W7SNU7"/>
<evidence type="ECO:0000313" key="7">
    <source>
        <dbReference type="EMBL" id="KAH9825780.1"/>
    </source>
</evidence>
<dbReference type="OrthoDB" id="1696305at2759"/>
<dbReference type="Pfam" id="PF05047">
    <property type="entry name" value="L51_S25_CI-B8"/>
    <property type="match status" value="1"/>
</dbReference>